<accession>A0A1B6NUU0</accession>
<feature type="domain" description="Multidrug resistance protein MdtA-like barrel-sandwich hybrid" evidence="2">
    <location>
        <begin position="109"/>
        <end position="230"/>
    </location>
</feature>
<protein>
    <submittedName>
        <fullName evidence="3">Secretion protein HlyD</fullName>
    </submittedName>
</protein>
<evidence type="ECO:0000313" key="3">
    <source>
        <dbReference type="EMBL" id="KTF07225.1"/>
    </source>
</evidence>
<sequence length="406" mass="45200">MTALKCTHQFTLGSDYLCCRCAYHHYLGFTHLYFNYPDYGLHTPMSMMRFSHILFLSVLSVSTLSACSSEEPAEQQANVAPRYVKLATVSNIPDFDEFTFPAVVSAVKTVDLSFEVSGRLIQTDLVTGSDINKGKLLATIDRKPFERRVDESTTRLDQAKRELDRIEKMFAQKLVAQSSLDTAKTSYELAVIDLKNAEQDLSYTQLYAPFDAKVSQRLVENNSFVAAGTPIARLQDVSKIYFNINVPERLLTANIGRGIKQASATLATNRSQWYPVNYVEHSTQPDPVSQTYEVVFAMEPREELPLTPGARAVVKVSLQGSLYPEGFVVPVRSLVGNKDSGFAVWVYNEETNAVTKRAVNVKHIENELAIIEGKSQGEITLGQQVVAAGATQMRADMKVLPYQGEK</sequence>
<dbReference type="AlphaFoldDB" id="A0A1B6NUU0"/>
<gene>
    <name evidence="3" type="ORF">MGSAQ_001281</name>
</gene>
<dbReference type="SUPFAM" id="SSF111369">
    <property type="entry name" value="HlyD-like secretion proteins"/>
    <property type="match status" value="1"/>
</dbReference>
<dbReference type="EMBL" id="AYSL01000677">
    <property type="protein sequence ID" value="KTF07225.1"/>
    <property type="molecule type" value="Genomic_DNA"/>
</dbReference>
<dbReference type="PANTHER" id="PTHR30469">
    <property type="entry name" value="MULTIDRUG RESISTANCE PROTEIN MDTA"/>
    <property type="match status" value="1"/>
</dbReference>
<dbReference type="Gene3D" id="2.40.420.20">
    <property type="match status" value="1"/>
</dbReference>
<comment type="caution">
    <text evidence="3">The sequence shown here is derived from an EMBL/GenBank/DDBJ whole genome shotgun (WGS) entry which is preliminary data.</text>
</comment>
<evidence type="ECO:0000259" key="2">
    <source>
        <dbReference type="Pfam" id="PF25917"/>
    </source>
</evidence>
<dbReference type="GO" id="GO:1990281">
    <property type="term" value="C:efflux pump complex"/>
    <property type="evidence" value="ECO:0007669"/>
    <property type="project" value="TreeGrafter"/>
</dbReference>
<reference evidence="3" key="1">
    <citation type="submission" date="2013-11" db="EMBL/GenBank/DDBJ databases">
        <title>Microbial diversity, functional groups and degradation webs in Northern and Southern Mediterranean and Red Sea marine crude oil polluted sites.</title>
        <authorList>
            <person name="Daffonchio D."/>
            <person name="Mapelli F."/>
            <person name="Ferrer M."/>
            <person name="Richter M."/>
            <person name="Cherif A."/>
            <person name="Malkawi H.I."/>
            <person name="Yakimov M.M."/>
            <person name="Abdel-Fattah Y.R."/>
            <person name="Blaghen M."/>
            <person name="Golyshin P.N."/>
            <person name="Kalogerakis N."/>
            <person name="Boon N."/>
            <person name="Magagnini M."/>
            <person name="Fava F."/>
        </authorList>
    </citation>
    <scope>NUCLEOTIDE SEQUENCE</scope>
</reference>
<name>A0A1B6NUU0_9ZZZZ</name>
<dbReference type="Pfam" id="PF25917">
    <property type="entry name" value="BSH_RND"/>
    <property type="match status" value="1"/>
</dbReference>
<dbReference type="GO" id="GO:0015562">
    <property type="term" value="F:efflux transmembrane transporter activity"/>
    <property type="evidence" value="ECO:0007669"/>
    <property type="project" value="TreeGrafter"/>
</dbReference>
<proteinExistence type="predicted"/>
<feature type="coiled-coil region" evidence="1">
    <location>
        <begin position="149"/>
        <end position="176"/>
    </location>
</feature>
<dbReference type="Gene3D" id="2.40.30.170">
    <property type="match status" value="1"/>
</dbReference>
<evidence type="ECO:0000256" key="1">
    <source>
        <dbReference type="SAM" id="Coils"/>
    </source>
</evidence>
<dbReference type="Gene3D" id="2.40.50.100">
    <property type="match status" value="1"/>
</dbReference>
<dbReference type="NCBIfam" id="TIGR01730">
    <property type="entry name" value="RND_mfp"/>
    <property type="match status" value="1"/>
</dbReference>
<dbReference type="Gene3D" id="1.10.287.470">
    <property type="entry name" value="Helix hairpin bin"/>
    <property type="match status" value="1"/>
</dbReference>
<dbReference type="InterPro" id="IPR006143">
    <property type="entry name" value="RND_pump_MFP"/>
</dbReference>
<keyword evidence="1" id="KW-0175">Coiled coil</keyword>
<organism evidence="3">
    <name type="scientific">marine sediment metagenome</name>
    <dbReference type="NCBI Taxonomy" id="412755"/>
    <lineage>
        <taxon>unclassified sequences</taxon>
        <taxon>metagenomes</taxon>
        <taxon>ecological metagenomes</taxon>
    </lineage>
</organism>
<dbReference type="PANTHER" id="PTHR30469:SF20">
    <property type="entry name" value="EFFLUX RND TRANSPORTER PERIPLASMIC ADAPTOR SUBUNIT"/>
    <property type="match status" value="1"/>
</dbReference>
<dbReference type="InterPro" id="IPR058625">
    <property type="entry name" value="MdtA-like_BSH"/>
</dbReference>